<accession>A0A074ZG73</accession>
<dbReference type="Pfam" id="PF15619">
    <property type="entry name" value="Lebercilin"/>
    <property type="match status" value="1"/>
</dbReference>
<keyword evidence="1" id="KW-0175">Coiled coil</keyword>
<dbReference type="EMBL" id="KL596909">
    <property type="protein sequence ID" value="KER22250.1"/>
    <property type="molecule type" value="Genomic_DNA"/>
</dbReference>
<feature type="coiled-coil region" evidence="1">
    <location>
        <begin position="65"/>
        <end position="243"/>
    </location>
</feature>
<evidence type="ECO:0000313" key="4">
    <source>
        <dbReference type="EMBL" id="KER22250.1"/>
    </source>
</evidence>
<dbReference type="InterPro" id="IPR028933">
    <property type="entry name" value="Lebercilin_dom"/>
</dbReference>
<feature type="domain" description="Lebercilin" evidence="3">
    <location>
        <begin position="64"/>
        <end position="240"/>
    </location>
</feature>
<keyword evidence="5" id="KW-1185">Reference proteome</keyword>
<evidence type="ECO:0000313" key="5">
    <source>
        <dbReference type="Proteomes" id="UP000054324"/>
    </source>
</evidence>
<feature type="region of interest" description="Disordered" evidence="2">
    <location>
        <begin position="400"/>
        <end position="443"/>
    </location>
</feature>
<reference evidence="4 5" key="1">
    <citation type="submission" date="2013-11" db="EMBL/GenBank/DDBJ databases">
        <title>Opisthorchis viverrini - life in the bile duct.</title>
        <authorList>
            <person name="Young N.D."/>
            <person name="Nagarajan N."/>
            <person name="Lin S.J."/>
            <person name="Korhonen P.K."/>
            <person name="Jex A.R."/>
            <person name="Hall R.S."/>
            <person name="Safavi-Hemami H."/>
            <person name="Kaewkong W."/>
            <person name="Bertrand D."/>
            <person name="Gao S."/>
            <person name="Seet Q."/>
            <person name="Wongkham S."/>
            <person name="Teh B.T."/>
            <person name="Wongkham C."/>
            <person name="Intapan P.M."/>
            <person name="Maleewong W."/>
            <person name="Yang X."/>
            <person name="Hu M."/>
            <person name="Wang Z."/>
            <person name="Hofmann A."/>
            <person name="Sternberg P.W."/>
            <person name="Tan P."/>
            <person name="Wang J."/>
            <person name="Gasser R.B."/>
        </authorList>
    </citation>
    <scope>NUCLEOTIDE SEQUENCE [LARGE SCALE GENOMIC DNA]</scope>
</reference>
<dbReference type="KEGG" id="ovi:T265_14902"/>
<feature type="compositionally biased region" description="Basic and acidic residues" evidence="2">
    <location>
        <begin position="7"/>
        <end position="20"/>
    </location>
</feature>
<feature type="compositionally biased region" description="Polar residues" evidence="2">
    <location>
        <begin position="400"/>
        <end position="418"/>
    </location>
</feature>
<gene>
    <name evidence="4" type="ORF">T265_14902</name>
</gene>
<evidence type="ECO:0000259" key="3">
    <source>
        <dbReference type="Pfam" id="PF15619"/>
    </source>
</evidence>
<evidence type="ECO:0000256" key="2">
    <source>
        <dbReference type="SAM" id="MobiDB-lite"/>
    </source>
</evidence>
<dbReference type="GeneID" id="20329068"/>
<dbReference type="RefSeq" id="XP_009174010.1">
    <property type="nucleotide sequence ID" value="XM_009175746.1"/>
</dbReference>
<dbReference type="AlphaFoldDB" id="A0A074ZG73"/>
<name>A0A074ZG73_OPIVI</name>
<dbReference type="Proteomes" id="UP000054324">
    <property type="component" value="Unassembled WGS sequence"/>
</dbReference>
<proteinExistence type="predicted"/>
<feature type="non-terminal residue" evidence="4">
    <location>
        <position position="1"/>
    </location>
</feature>
<sequence>NPPSSFRTDDCPQDKPEKGIGKARPFRGYPPHVPVSKRRGSQMSGRTMQHSDLITNRWENLQLQLAEAHSQNVLLQRQLQECRVELKTVQRQNKLQAARLNKAIGQEADMPRILDHMTADIRSLQARLREKTNQCYAAQQKISELQRRNAVLQKECDEKQNLLLPDGSVVKKQVGRMDEILGELDREKKKVAALQHQLEVANRSQKHQANIANNRIRQLRKNCHELESQLADLTQRLQEKIKLLELHNIYSQRLPRCMPNYLPPAHAMTPEEQKETPRVSKHLTQVTSHRTMEVCEESASNKTQRVAQQLYGRTSPTISSTESASSPSFGKQDAIIEMVRKSTELTSHPNGFVFEKTVSQTAQSPSCTSPVEMAENLFVLTAKETSDTGVTQLDELLSSHTSEVVPNDYSKSTRNTQLPGEEQGDHENEGQVEVSKYPTSLLF</sequence>
<evidence type="ECO:0000256" key="1">
    <source>
        <dbReference type="SAM" id="Coils"/>
    </source>
</evidence>
<dbReference type="OrthoDB" id="6283759at2759"/>
<organism evidence="4 5">
    <name type="scientific">Opisthorchis viverrini</name>
    <name type="common">Southeast Asian liver fluke</name>
    <dbReference type="NCBI Taxonomy" id="6198"/>
    <lineage>
        <taxon>Eukaryota</taxon>
        <taxon>Metazoa</taxon>
        <taxon>Spiralia</taxon>
        <taxon>Lophotrochozoa</taxon>
        <taxon>Platyhelminthes</taxon>
        <taxon>Trematoda</taxon>
        <taxon>Digenea</taxon>
        <taxon>Opisthorchiida</taxon>
        <taxon>Opisthorchiata</taxon>
        <taxon>Opisthorchiidae</taxon>
        <taxon>Opisthorchis</taxon>
    </lineage>
</organism>
<dbReference type="CTD" id="20329068"/>
<protein>
    <recommendedName>
        <fullName evidence="3">Lebercilin domain-containing protein</fullName>
    </recommendedName>
</protein>
<feature type="region of interest" description="Disordered" evidence="2">
    <location>
        <begin position="1"/>
        <end position="48"/>
    </location>
</feature>